<comment type="subcellular location">
    <subcellularLocation>
        <location evidence="1">Cell envelope</location>
    </subcellularLocation>
</comment>
<evidence type="ECO:0000256" key="1">
    <source>
        <dbReference type="ARBA" id="ARBA00004196"/>
    </source>
</evidence>
<evidence type="ECO:0000313" key="3">
    <source>
        <dbReference type="EMBL" id="TFB80242.1"/>
    </source>
</evidence>
<evidence type="ECO:0000313" key="4">
    <source>
        <dbReference type="Proteomes" id="UP000298488"/>
    </source>
</evidence>
<comment type="caution">
    <text evidence="3">The sequence shown here is derived from an EMBL/GenBank/DDBJ whole genome shotgun (WGS) entry which is preliminary data.</text>
</comment>
<gene>
    <name evidence="3" type="ORF">E3N84_09480</name>
</gene>
<dbReference type="Proteomes" id="UP000298488">
    <property type="component" value="Unassembled WGS sequence"/>
</dbReference>
<feature type="transmembrane region" description="Helical" evidence="2">
    <location>
        <begin position="119"/>
        <end position="137"/>
    </location>
</feature>
<protein>
    <submittedName>
        <fullName evidence="3">Uncharacterized protein</fullName>
    </submittedName>
</protein>
<keyword evidence="2" id="KW-0812">Transmembrane</keyword>
<keyword evidence="2" id="KW-0472">Membrane</keyword>
<proteinExistence type="predicted"/>
<keyword evidence="4" id="KW-1185">Reference proteome</keyword>
<evidence type="ECO:0000256" key="2">
    <source>
        <dbReference type="SAM" id="Phobius"/>
    </source>
</evidence>
<reference evidence="3 4" key="1">
    <citation type="submission" date="2019-03" db="EMBL/GenBank/DDBJ databases">
        <title>Genomics of glacier-inhabiting Cryobacterium strains.</title>
        <authorList>
            <person name="Liu Q."/>
            <person name="Xin Y.-H."/>
        </authorList>
    </citation>
    <scope>NUCLEOTIDE SEQUENCE [LARGE SCALE GENOMIC DNA]</scope>
    <source>
        <strain evidence="3 4">CGMCC 1.10440</strain>
    </source>
</reference>
<keyword evidence="2" id="KW-1133">Transmembrane helix</keyword>
<name>A0A4R8VDM1_9MICO</name>
<dbReference type="OrthoDB" id="9763188at2"/>
<dbReference type="AlphaFoldDB" id="A0A4R8VDM1"/>
<organism evidence="3 4">
    <name type="scientific">Terrimesophilobacter mesophilus</name>
    <dbReference type="NCBI Taxonomy" id="433647"/>
    <lineage>
        <taxon>Bacteria</taxon>
        <taxon>Bacillati</taxon>
        <taxon>Actinomycetota</taxon>
        <taxon>Actinomycetes</taxon>
        <taxon>Micrococcales</taxon>
        <taxon>Microbacteriaceae</taxon>
        <taxon>Terrimesophilobacter</taxon>
    </lineage>
</organism>
<dbReference type="InterPro" id="IPR013378">
    <property type="entry name" value="InlB-like_B-rpt"/>
</dbReference>
<dbReference type="EMBL" id="SOFI01000003">
    <property type="protein sequence ID" value="TFB80242.1"/>
    <property type="molecule type" value="Genomic_DNA"/>
</dbReference>
<dbReference type="InterPro" id="IPR042229">
    <property type="entry name" value="Listeria/Bacterioides_rpt_sf"/>
</dbReference>
<accession>A0A4R8VDM1</accession>
<dbReference type="GO" id="GO:0030313">
    <property type="term" value="C:cell envelope"/>
    <property type="evidence" value="ECO:0007669"/>
    <property type="project" value="UniProtKB-SubCell"/>
</dbReference>
<sequence>MAATLSSSVTPPGVSYTATAADGYIPASSGGTVTIVFHFLVGFDSASGSLVADQIVDDGDAATEPPAPTRGGYEFTGWHLGTTSGALWNFATPITAPTTLVAGWTVQTELAATGADTSGLAGLAWLLLLTGAAAVTVRRRHPADRPK</sequence>
<dbReference type="Pfam" id="PF09479">
    <property type="entry name" value="Flg_new"/>
    <property type="match status" value="1"/>
</dbReference>
<dbReference type="Gene3D" id="2.60.40.4270">
    <property type="entry name" value="Listeria-Bacteroides repeat domain"/>
    <property type="match status" value="1"/>
</dbReference>